<comment type="caution">
    <text evidence="6">The sequence shown here is derived from an EMBL/GenBank/DDBJ whole genome shotgun (WGS) entry which is preliminary data.</text>
</comment>
<dbReference type="GO" id="GO:0008270">
    <property type="term" value="F:zinc ion binding"/>
    <property type="evidence" value="ECO:0007669"/>
    <property type="project" value="UniProtKB-KW"/>
</dbReference>
<keyword evidence="4" id="KW-0472">Membrane</keyword>
<dbReference type="GO" id="GO:0016020">
    <property type="term" value="C:membrane"/>
    <property type="evidence" value="ECO:0007669"/>
    <property type="project" value="TreeGrafter"/>
</dbReference>
<keyword evidence="3" id="KW-0862">Zinc</keyword>
<feature type="transmembrane region" description="Helical" evidence="4">
    <location>
        <begin position="143"/>
        <end position="168"/>
    </location>
</feature>
<feature type="transmembrane region" description="Helical" evidence="4">
    <location>
        <begin position="174"/>
        <end position="197"/>
    </location>
</feature>
<proteinExistence type="predicted"/>
<feature type="domain" description="RING-CH-type" evidence="5">
    <location>
        <begin position="26"/>
        <end position="86"/>
    </location>
</feature>
<dbReference type="PROSITE" id="PS51292">
    <property type="entry name" value="ZF_RING_CH"/>
    <property type="match status" value="1"/>
</dbReference>
<dbReference type="PANTHER" id="PTHR23012:SF174">
    <property type="entry name" value="OS01G0121200 PROTEIN"/>
    <property type="match status" value="1"/>
</dbReference>
<dbReference type="GO" id="GO:0016567">
    <property type="term" value="P:protein ubiquitination"/>
    <property type="evidence" value="ECO:0007669"/>
    <property type="project" value="TreeGrafter"/>
</dbReference>
<dbReference type="Pfam" id="PF12428">
    <property type="entry name" value="DUF3675"/>
    <property type="match status" value="1"/>
</dbReference>
<dbReference type="CDD" id="cd16495">
    <property type="entry name" value="RING_CH-C4HC3_MARCH"/>
    <property type="match status" value="1"/>
</dbReference>
<dbReference type="EMBL" id="CAXHTB010000013">
    <property type="protein sequence ID" value="CAL0318865.1"/>
    <property type="molecule type" value="Genomic_DNA"/>
</dbReference>
<evidence type="ECO:0000256" key="1">
    <source>
        <dbReference type="ARBA" id="ARBA00022723"/>
    </source>
</evidence>
<dbReference type="AlphaFoldDB" id="A0AAV1XAV5"/>
<dbReference type="Proteomes" id="UP001497480">
    <property type="component" value="Unassembled WGS sequence"/>
</dbReference>
<dbReference type="Pfam" id="PF12906">
    <property type="entry name" value="RINGv"/>
    <property type="match status" value="1"/>
</dbReference>
<gene>
    <name evidence="6" type="ORF">LLUT_LOCUS19925</name>
</gene>
<name>A0AAV1XAV5_LUPLU</name>
<dbReference type="SMART" id="SM00744">
    <property type="entry name" value="RINGv"/>
    <property type="match status" value="1"/>
</dbReference>
<keyword evidence="1" id="KW-0479">Metal-binding</keyword>
<evidence type="ECO:0000313" key="7">
    <source>
        <dbReference type="Proteomes" id="UP001497480"/>
    </source>
</evidence>
<dbReference type="InterPro" id="IPR013083">
    <property type="entry name" value="Znf_RING/FYVE/PHD"/>
</dbReference>
<evidence type="ECO:0000259" key="5">
    <source>
        <dbReference type="PROSITE" id="PS51292"/>
    </source>
</evidence>
<dbReference type="GO" id="GO:0004842">
    <property type="term" value="F:ubiquitin-protein transferase activity"/>
    <property type="evidence" value="ECO:0007669"/>
    <property type="project" value="TreeGrafter"/>
</dbReference>
<sequence>MISNPKNNLRLSSNNIAYIYTSHTRLAPEILEQCRICHDEDKHSNMDTPCSCSGTLKYAHRKCVQKWCNEKGDTTCEICLQQFSPGYNAPQPPLFHYADSPINFGWGIQNDEFMAMFTSNHELLESDLEYSGPSPTTLKCFRIIAIIFIVLLVLHHALPIIFVLSGIFSGLQEYSWTVIMLVLLRGIEMVVPIHLLVKAIIGIQRLQHQDYHSDMESHEENDIEQSELSVIQIQ</sequence>
<protein>
    <recommendedName>
        <fullName evidence="5">RING-CH-type domain-containing protein</fullName>
    </recommendedName>
</protein>
<keyword evidence="4" id="KW-1133">Transmembrane helix</keyword>
<evidence type="ECO:0000256" key="2">
    <source>
        <dbReference type="ARBA" id="ARBA00022771"/>
    </source>
</evidence>
<dbReference type="InterPro" id="IPR022143">
    <property type="entry name" value="DUF3675"/>
</dbReference>
<evidence type="ECO:0000256" key="3">
    <source>
        <dbReference type="ARBA" id="ARBA00022833"/>
    </source>
</evidence>
<dbReference type="PANTHER" id="PTHR23012">
    <property type="entry name" value="RING/FYVE/PHD ZINC FINGER DOMAIN-CONTAINING"/>
    <property type="match status" value="1"/>
</dbReference>
<dbReference type="SUPFAM" id="SSF57850">
    <property type="entry name" value="RING/U-box"/>
    <property type="match status" value="1"/>
</dbReference>
<keyword evidence="7" id="KW-1185">Reference proteome</keyword>
<organism evidence="6 7">
    <name type="scientific">Lupinus luteus</name>
    <name type="common">European yellow lupine</name>
    <dbReference type="NCBI Taxonomy" id="3873"/>
    <lineage>
        <taxon>Eukaryota</taxon>
        <taxon>Viridiplantae</taxon>
        <taxon>Streptophyta</taxon>
        <taxon>Embryophyta</taxon>
        <taxon>Tracheophyta</taxon>
        <taxon>Spermatophyta</taxon>
        <taxon>Magnoliopsida</taxon>
        <taxon>eudicotyledons</taxon>
        <taxon>Gunneridae</taxon>
        <taxon>Pentapetalae</taxon>
        <taxon>rosids</taxon>
        <taxon>fabids</taxon>
        <taxon>Fabales</taxon>
        <taxon>Fabaceae</taxon>
        <taxon>Papilionoideae</taxon>
        <taxon>50 kb inversion clade</taxon>
        <taxon>genistoids sensu lato</taxon>
        <taxon>core genistoids</taxon>
        <taxon>Genisteae</taxon>
        <taxon>Lupinus</taxon>
    </lineage>
</organism>
<dbReference type="InterPro" id="IPR033275">
    <property type="entry name" value="MARCH-like"/>
</dbReference>
<accession>A0AAV1XAV5</accession>
<keyword evidence="4" id="KW-0812">Transmembrane</keyword>
<reference evidence="6 7" key="1">
    <citation type="submission" date="2024-03" db="EMBL/GenBank/DDBJ databases">
        <authorList>
            <person name="Martinez-Hernandez J."/>
        </authorList>
    </citation>
    <scope>NUCLEOTIDE SEQUENCE [LARGE SCALE GENOMIC DNA]</scope>
</reference>
<keyword evidence="2" id="KW-0863">Zinc-finger</keyword>
<dbReference type="Gene3D" id="3.30.40.10">
    <property type="entry name" value="Zinc/RING finger domain, C3HC4 (zinc finger)"/>
    <property type="match status" value="1"/>
</dbReference>
<evidence type="ECO:0000313" key="6">
    <source>
        <dbReference type="EMBL" id="CAL0318865.1"/>
    </source>
</evidence>
<evidence type="ECO:0000256" key="4">
    <source>
        <dbReference type="SAM" id="Phobius"/>
    </source>
</evidence>
<dbReference type="InterPro" id="IPR011016">
    <property type="entry name" value="Znf_RING-CH"/>
</dbReference>